<evidence type="ECO:0000256" key="8">
    <source>
        <dbReference type="RuleBase" id="RU365098"/>
    </source>
</evidence>
<sequence length="109" mass="11593">MPFVVTEACIDVKDGACLEGCPADCIYEGDRKMYIHPDECTECGACAVACPVGAALSDDRVKDQNFIDSEAAFFSEVLPGRDEPLGEPGGATRLGKVKADTPFIAAYQK</sequence>
<proteinExistence type="predicted"/>
<dbReference type="GO" id="GO:0051539">
    <property type="term" value="F:4 iron, 4 sulfur cluster binding"/>
    <property type="evidence" value="ECO:0007669"/>
    <property type="project" value="UniProtKB-UniRule"/>
</dbReference>
<dbReference type="InterPro" id="IPR017896">
    <property type="entry name" value="4Fe4S_Fe-S-bd"/>
</dbReference>
<keyword evidence="4 8" id="KW-0479">Metal-binding</keyword>
<protein>
    <recommendedName>
        <fullName evidence="8">Ferredoxin</fullName>
    </recommendedName>
</protein>
<accession>A0A2I2L1Z4</accession>
<dbReference type="InterPro" id="IPR000813">
    <property type="entry name" value="7Fe_ferredoxin"/>
</dbReference>
<comment type="cofactor">
    <cofactor evidence="8">
        <name>[3Fe-4S] cluster</name>
        <dbReference type="ChEBI" id="CHEBI:21137"/>
    </cofactor>
    <text evidence="8">Binds 1 [3Fe-4S] cluster.</text>
</comment>
<dbReference type="GO" id="GO:0046872">
    <property type="term" value="F:metal ion binding"/>
    <property type="evidence" value="ECO:0007669"/>
    <property type="project" value="UniProtKB-UniRule"/>
</dbReference>
<dbReference type="InterPro" id="IPR017900">
    <property type="entry name" value="4Fe4S_Fe_S_CS"/>
</dbReference>
<dbReference type="SUPFAM" id="SSF54862">
    <property type="entry name" value="4Fe-4S ferredoxins"/>
    <property type="match status" value="1"/>
</dbReference>
<keyword evidence="7 8" id="KW-0411">Iron-sulfur</keyword>
<dbReference type="AlphaFoldDB" id="A0A2I2L1Z4"/>
<evidence type="ECO:0000313" key="10">
    <source>
        <dbReference type="EMBL" id="SNQ51929.1"/>
    </source>
</evidence>
<dbReference type="PROSITE" id="PS51379">
    <property type="entry name" value="4FE4S_FER_2"/>
    <property type="match status" value="1"/>
</dbReference>
<dbReference type="PRINTS" id="PR00354">
    <property type="entry name" value="7FE8SFRDOXIN"/>
</dbReference>
<dbReference type="PANTHER" id="PTHR42859">
    <property type="entry name" value="OXIDOREDUCTASE"/>
    <property type="match status" value="1"/>
</dbReference>
<dbReference type="GO" id="GO:0051538">
    <property type="term" value="F:3 iron, 4 sulfur cluster binding"/>
    <property type="evidence" value="ECO:0007669"/>
    <property type="project" value="UniProtKB-UniRule"/>
</dbReference>
<keyword evidence="3 8" id="KW-0004">4Fe-4S</keyword>
<dbReference type="EMBL" id="FZMO01000555">
    <property type="protein sequence ID" value="SNQ51929.1"/>
    <property type="molecule type" value="Genomic_DNA"/>
</dbReference>
<dbReference type="InterPro" id="IPR050294">
    <property type="entry name" value="RnfB_subfamily"/>
</dbReference>
<evidence type="ECO:0000256" key="6">
    <source>
        <dbReference type="ARBA" id="ARBA00023004"/>
    </source>
</evidence>
<evidence type="ECO:0000256" key="5">
    <source>
        <dbReference type="ARBA" id="ARBA00022982"/>
    </source>
</evidence>
<dbReference type="RefSeq" id="WP_101836193.1">
    <property type="nucleotide sequence ID" value="NZ_FZMO01000555.1"/>
</dbReference>
<keyword evidence="8" id="KW-0003">3Fe-4S</keyword>
<dbReference type="Pfam" id="PF00037">
    <property type="entry name" value="Fer4"/>
    <property type="match status" value="1"/>
</dbReference>
<evidence type="ECO:0000256" key="4">
    <source>
        <dbReference type="ARBA" id="ARBA00022723"/>
    </source>
</evidence>
<organism evidence="10 11">
    <name type="scientific">Frankia canadensis</name>
    <dbReference type="NCBI Taxonomy" id="1836972"/>
    <lineage>
        <taxon>Bacteria</taxon>
        <taxon>Bacillati</taxon>
        <taxon>Actinomycetota</taxon>
        <taxon>Actinomycetes</taxon>
        <taxon>Frankiales</taxon>
        <taxon>Frankiaceae</taxon>
        <taxon>Frankia</taxon>
    </lineage>
</organism>
<feature type="domain" description="4Fe-4S ferredoxin-type" evidence="9">
    <location>
        <begin position="31"/>
        <end position="60"/>
    </location>
</feature>
<comment type="function">
    <text evidence="8">Ferredoxins are iron-sulfur proteins that transfer electrons in a wide variety of metabolic reactions.</text>
</comment>
<comment type="cofactor">
    <cofactor evidence="1 8">
        <name>[4Fe-4S] cluster</name>
        <dbReference type="ChEBI" id="CHEBI:49883"/>
    </cofactor>
</comment>
<evidence type="ECO:0000259" key="9">
    <source>
        <dbReference type="PROSITE" id="PS51379"/>
    </source>
</evidence>
<dbReference type="GO" id="GO:0009055">
    <property type="term" value="F:electron transfer activity"/>
    <property type="evidence" value="ECO:0007669"/>
    <property type="project" value="UniProtKB-UniRule"/>
</dbReference>
<dbReference type="Proteomes" id="UP000234331">
    <property type="component" value="Unassembled WGS sequence"/>
</dbReference>
<reference evidence="10 11" key="1">
    <citation type="submission" date="2017-06" db="EMBL/GenBank/DDBJ databases">
        <authorList>
            <person name="Kim H.J."/>
            <person name="Triplett B.A."/>
        </authorList>
    </citation>
    <scope>NUCLEOTIDE SEQUENCE [LARGE SCALE GENOMIC DNA]</scope>
    <source>
        <strain evidence="10">FRACA_ARgP5</strain>
    </source>
</reference>
<gene>
    <name evidence="10" type="primary">fdxA</name>
    <name evidence="10" type="ORF">FRACA_870004</name>
</gene>
<evidence type="ECO:0000256" key="1">
    <source>
        <dbReference type="ARBA" id="ARBA00001966"/>
    </source>
</evidence>
<evidence type="ECO:0000256" key="2">
    <source>
        <dbReference type="ARBA" id="ARBA00022448"/>
    </source>
</evidence>
<evidence type="ECO:0000313" key="11">
    <source>
        <dbReference type="Proteomes" id="UP000234331"/>
    </source>
</evidence>
<evidence type="ECO:0000256" key="3">
    <source>
        <dbReference type="ARBA" id="ARBA00022485"/>
    </source>
</evidence>
<keyword evidence="6 8" id="KW-0408">Iron</keyword>
<dbReference type="OrthoDB" id="9803397at2"/>
<name>A0A2I2L1Z4_9ACTN</name>
<keyword evidence="5 8" id="KW-0249">Electron transport</keyword>
<keyword evidence="2 8" id="KW-0813">Transport</keyword>
<dbReference type="PANTHER" id="PTHR42859:SF2">
    <property type="entry name" value="FERREDOXIN"/>
    <property type="match status" value="1"/>
</dbReference>
<dbReference type="PROSITE" id="PS00198">
    <property type="entry name" value="4FE4S_FER_1"/>
    <property type="match status" value="1"/>
</dbReference>
<keyword evidence="11" id="KW-1185">Reference proteome</keyword>
<dbReference type="Gene3D" id="3.30.70.20">
    <property type="match status" value="1"/>
</dbReference>
<evidence type="ECO:0000256" key="7">
    <source>
        <dbReference type="ARBA" id="ARBA00023014"/>
    </source>
</evidence>